<evidence type="ECO:0008006" key="5">
    <source>
        <dbReference type="Google" id="ProtNLM"/>
    </source>
</evidence>
<sequence length="153" mass="16870">MRGDSPKPTVNRNLYSVTNQSEQPQNPAENTADPAAHHTAAKGTNAAGATDPTAKPKLGGQALKDVLIYGALRLLLFIVLTFIIHSAVILLGMAKFFPLLISMVLALLVALPLSMLIFKKQRLRATNALYTWDAGRREHKQQMRRQLEERLDG</sequence>
<name>A0A5J6ZC83_9CORY</name>
<dbReference type="AlphaFoldDB" id="A0A5J6ZC83"/>
<feature type="compositionally biased region" description="Polar residues" evidence="1">
    <location>
        <begin position="8"/>
        <end position="29"/>
    </location>
</feature>
<feature type="transmembrane region" description="Helical" evidence="2">
    <location>
        <begin position="66"/>
        <end position="90"/>
    </location>
</feature>
<dbReference type="Proteomes" id="UP000326711">
    <property type="component" value="Chromosome"/>
</dbReference>
<keyword evidence="4" id="KW-1185">Reference proteome</keyword>
<keyword evidence="2" id="KW-1133">Transmembrane helix</keyword>
<organism evidence="3 4">
    <name type="scientific">Corynebacterium urogenitale</name>
    <dbReference type="NCBI Taxonomy" id="2487892"/>
    <lineage>
        <taxon>Bacteria</taxon>
        <taxon>Bacillati</taxon>
        <taxon>Actinomycetota</taxon>
        <taxon>Actinomycetes</taxon>
        <taxon>Mycobacteriales</taxon>
        <taxon>Corynebacteriaceae</taxon>
        <taxon>Corynebacterium</taxon>
    </lineage>
</organism>
<keyword evidence="2" id="KW-0472">Membrane</keyword>
<evidence type="ECO:0000256" key="1">
    <source>
        <dbReference type="SAM" id="MobiDB-lite"/>
    </source>
</evidence>
<dbReference type="InterPro" id="IPR025323">
    <property type="entry name" value="DUF4229"/>
</dbReference>
<reference evidence="4" key="1">
    <citation type="submission" date="2019-10" db="EMBL/GenBank/DDBJ databases">
        <title>Complete genome sequence of Corynebacterium urogenitalis DSM 108747, isolated from the genital tract of a cow.</title>
        <authorList>
            <person name="Ruckert C."/>
            <person name="Ballas P."/>
            <person name="Wagener K."/>
            <person name="Drillich M."/>
            <person name="Kaempfer P."/>
            <person name="Busse H.-J."/>
            <person name="Ehling-Schulz M."/>
        </authorList>
    </citation>
    <scope>NUCLEOTIDE SEQUENCE [LARGE SCALE GENOMIC DNA]</scope>
    <source>
        <strain evidence="4">LMM 1652</strain>
    </source>
</reference>
<evidence type="ECO:0000256" key="2">
    <source>
        <dbReference type="SAM" id="Phobius"/>
    </source>
</evidence>
<dbReference type="KEGG" id="cuo:CUROG_09115"/>
<keyword evidence="2" id="KW-0812">Transmembrane</keyword>
<feature type="transmembrane region" description="Helical" evidence="2">
    <location>
        <begin position="96"/>
        <end position="118"/>
    </location>
</feature>
<dbReference type="Pfam" id="PF14012">
    <property type="entry name" value="DUF4229"/>
    <property type="match status" value="1"/>
</dbReference>
<protein>
    <recommendedName>
        <fullName evidence="5">DUF4229 domain-containing protein</fullName>
    </recommendedName>
</protein>
<proteinExistence type="predicted"/>
<accession>A0A5J6ZC83</accession>
<dbReference type="EMBL" id="CP045032">
    <property type="protein sequence ID" value="QFQ03167.1"/>
    <property type="molecule type" value="Genomic_DNA"/>
</dbReference>
<evidence type="ECO:0000313" key="4">
    <source>
        <dbReference type="Proteomes" id="UP000326711"/>
    </source>
</evidence>
<feature type="compositionally biased region" description="Low complexity" evidence="1">
    <location>
        <begin position="37"/>
        <end position="50"/>
    </location>
</feature>
<gene>
    <name evidence="3" type="ORF">CUROG_09115</name>
</gene>
<evidence type="ECO:0000313" key="3">
    <source>
        <dbReference type="EMBL" id="QFQ03167.1"/>
    </source>
</evidence>
<feature type="region of interest" description="Disordered" evidence="1">
    <location>
        <begin position="1"/>
        <end position="55"/>
    </location>
</feature>